<dbReference type="Proteomes" id="UP000821845">
    <property type="component" value="Chromosome 8"/>
</dbReference>
<keyword evidence="2" id="KW-1185">Reference proteome</keyword>
<reference evidence="1" key="1">
    <citation type="submission" date="2020-05" db="EMBL/GenBank/DDBJ databases">
        <title>Large-scale comparative analyses of tick genomes elucidate their genetic diversity and vector capacities.</title>
        <authorList>
            <person name="Jia N."/>
            <person name="Wang J."/>
            <person name="Shi W."/>
            <person name="Du L."/>
            <person name="Sun Y."/>
            <person name="Zhan W."/>
            <person name="Jiang J."/>
            <person name="Wang Q."/>
            <person name="Zhang B."/>
            <person name="Ji P."/>
            <person name="Sakyi L.B."/>
            <person name="Cui X."/>
            <person name="Yuan T."/>
            <person name="Jiang B."/>
            <person name="Yang W."/>
            <person name="Lam T.T.-Y."/>
            <person name="Chang Q."/>
            <person name="Ding S."/>
            <person name="Wang X."/>
            <person name="Zhu J."/>
            <person name="Ruan X."/>
            <person name="Zhao L."/>
            <person name="Wei J."/>
            <person name="Que T."/>
            <person name="Du C."/>
            <person name="Cheng J."/>
            <person name="Dai P."/>
            <person name="Han X."/>
            <person name="Huang E."/>
            <person name="Gao Y."/>
            <person name="Liu J."/>
            <person name="Shao H."/>
            <person name="Ye R."/>
            <person name="Li L."/>
            <person name="Wei W."/>
            <person name="Wang X."/>
            <person name="Wang C."/>
            <person name="Yang T."/>
            <person name="Huo Q."/>
            <person name="Li W."/>
            <person name="Guo W."/>
            <person name="Chen H."/>
            <person name="Zhou L."/>
            <person name="Ni X."/>
            <person name="Tian J."/>
            <person name="Zhou Y."/>
            <person name="Sheng Y."/>
            <person name="Liu T."/>
            <person name="Pan Y."/>
            <person name="Xia L."/>
            <person name="Li J."/>
            <person name="Zhao F."/>
            <person name="Cao W."/>
        </authorList>
    </citation>
    <scope>NUCLEOTIDE SEQUENCE</scope>
    <source>
        <strain evidence="1">Hyas-2018</strain>
    </source>
</reference>
<comment type="caution">
    <text evidence="1">The sequence shown here is derived from an EMBL/GenBank/DDBJ whole genome shotgun (WGS) entry which is preliminary data.</text>
</comment>
<evidence type="ECO:0000313" key="2">
    <source>
        <dbReference type="Proteomes" id="UP000821845"/>
    </source>
</evidence>
<proteinExistence type="predicted"/>
<sequence length="299" mass="34212">MTENALLLVYLFATTPFCAKLSPSTFNSTVWQPPRHRARAVRPFYIIGHMVNSLKEVDDYLAQGSNALEADIEFAANGSVIGTHHRVPCDCFRNCGKRVPIAVYLGYIRDMTAWMEPEYRMNVLLSIGYVKDSDVTVGAMKFFKEKGPPDFFRNIGFDVGMNEPLIQIQHMYKRLGIASHRWQGDGLSNCLRFLKPLDRLLAVIKLRDREDGFVDKVYHWTIDLQFFIEESIRLGVDGIISNAPSNVHRVVTSDKFRSRLKVADIGDDPWLKIPRSRDEIEESKLYAMRRNIIRAPGAE</sequence>
<protein>
    <submittedName>
        <fullName evidence="1">Uncharacterized protein</fullName>
    </submittedName>
</protein>
<name>A0ACB7RTJ1_HYAAI</name>
<accession>A0ACB7RTJ1</accession>
<organism evidence="1 2">
    <name type="scientific">Hyalomma asiaticum</name>
    <name type="common">Tick</name>
    <dbReference type="NCBI Taxonomy" id="266040"/>
    <lineage>
        <taxon>Eukaryota</taxon>
        <taxon>Metazoa</taxon>
        <taxon>Ecdysozoa</taxon>
        <taxon>Arthropoda</taxon>
        <taxon>Chelicerata</taxon>
        <taxon>Arachnida</taxon>
        <taxon>Acari</taxon>
        <taxon>Parasitiformes</taxon>
        <taxon>Ixodida</taxon>
        <taxon>Ixodoidea</taxon>
        <taxon>Ixodidae</taxon>
        <taxon>Hyalomminae</taxon>
        <taxon>Hyalomma</taxon>
    </lineage>
</organism>
<dbReference type="EMBL" id="CM023488">
    <property type="protein sequence ID" value="KAH6924769.1"/>
    <property type="molecule type" value="Genomic_DNA"/>
</dbReference>
<gene>
    <name evidence="1" type="ORF">HPB50_024195</name>
</gene>
<evidence type="ECO:0000313" key="1">
    <source>
        <dbReference type="EMBL" id="KAH6924769.1"/>
    </source>
</evidence>